<protein>
    <submittedName>
        <fullName evidence="2">Uncharacterized protein</fullName>
    </submittedName>
</protein>
<dbReference type="AlphaFoldDB" id="A3XNP2"/>
<organism evidence="2 3">
    <name type="scientific">Leeuwenhoekiella blandensis (strain CECT 7118 / CCUG 51940 / KCTC 22103 / MED217)</name>
    <name type="common">Flavobacterium sp. (strain MED217)</name>
    <dbReference type="NCBI Taxonomy" id="398720"/>
    <lineage>
        <taxon>Bacteria</taxon>
        <taxon>Pseudomonadati</taxon>
        <taxon>Bacteroidota</taxon>
        <taxon>Flavobacteriia</taxon>
        <taxon>Flavobacteriales</taxon>
        <taxon>Flavobacteriaceae</taxon>
        <taxon>Leeuwenhoekiella</taxon>
    </lineage>
</organism>
<gene>
    <name evidence="2" type="ORF">MED217_09807</name>
</gene>
<evidence type="ECO:0000256" key="1">
    <source>
        <dbReference type="SAM" id="Coils"/>
    </source>
</evidence>
<dbReference type="HOGENOM" id="CLU_825828_0_0_10"/>
<name>A3XNP2_LEEBM</name>
<dbReference type="Proteomes" id="UP000001601">
    <property type="component" value="Unassembled WGS sequence"/>
</dbReference>
<dbReference type="STRING" id="398720.MED217_09807"/>
<keyword evidence="3" id="KW-1185">Reference proteome</keyword>
<comment type="caution">
    <text evidence="2">The sequence shown here is derived from an EMBL/GenBank/DDBJ whole genome shotgun (WGS) entry which is preliminary data.</text>
</comment>
<proteinExistence type="predicted"/>
<reference evidence="2 3" key="1">
    <citation type="journal article" date="2007" name="Nature">
        <title>Light stimulates growth of proteorhodopsin-containing marine Flavobacteria.</title>
        <authorList>
            <person name="Gomez-Consarnau L."/>
            <person name="Gonzalez J.M."/>
            <person name="Coll-Llado M."/>
            <person name="Gourdon P."/>
            <person name="Pascher T."/>
            <person name="Neutze R."/>
            <person name="Pedros-Alio C."/>
            <person name="Pinhassi J."/>
        </authorList>
    </citation>
    <scope>NUCLEOTIDE SEQUENCE [LARGE SCALE GENOMIC DNA]</scope>
    <source>
        <strain evidence="2 3">MED217</strain>
    </source>
</reference>
<dbReference type="InterPro" id="IPR012340">
    <property type="entry name" value="NA-bd_OB-fold"/>
</dbReference>
<keyword evidence="1" id="KW-0175">Coiled coil</keyword>
<dbReference type="eggNOG" id="ENOG5033VXK">
    <property type="taxonomic scope" value="Bacteria"/>
</dbReference>
<sequence>MACFADNKKHESTLKSVDIPTETLLINYICVDITSCHTYKKNIELNLMNSTWNKIKNRINDVFNPKKEVKQKNYLDKLLDNLKESQLNNRTLQFQIKSAKRNGFVVKVGGMFAFISYNYMPWEYKSIQHWRGVSKNLINQKFFCKIHSIDENTMPIRILINAESHRFEEKTLTENEQYKGVVIHKSKYGLFVDLGCHFNWKFGSFVGLIHKSTYKNDDKLLSAIDGDIVESYYFGTKKNGEIILGNKYFQKEWLTGELENYVGTNRMAMVMTDETGKRGYFIDGKFRTVIHLNKERFPNRKSIKKELNNLKLYSEFECKILRISKSDNFVYEPISM</sequence>
<evidence type="ECO:0000313" key="3">
    <source>
        <dbReference type="Proteomes" id="UP000001601"/>
    </source>
</evidence>
<dbReference type="Gene3D" id="2.40.50.140">
    <property type="entry name" value="Nucleic acid-binding proteins"/>
    <property type="match status" value="1"/>
</dbReference>
<evidence type="ECO:0000313" key="2">
    <source>
        <dbReference type="EMBL" id="EAQ48834.1"/>
    </source>
</evidence>
<dbReference type="EMBL" id="AANC01000006">
    <property type="protein sequence ID" value="EAQ48834.1"/>
    <property type="molecule type" value="Genomic_DNA"/>
</dbReference>
<feature type="coiled-coil region" evidence="1">
    <location>
        <begin position="75"/>
        <end position="102"/>
    </location>
</feature>
<accession>A3XNP2</accession>